<comment type="caution">
    <text evidence="1">The sequence shown here is derived from an EMBL/GenBank/DDBJ whole genome shotgun (WGS) entry which is preliminary data.</text>
</comment>
<dbReference type="Proteomes" id="UP000054653">
    <property type="component" value="Unassembled WGS sequence"/>
</dbReference>
<protein>
    <submittedName>
        <fullName evidence="1">Uncharacterized protein</fullName>
    </submittedName>
</protein>
<sequence length="101" mass="11694">MIKKRVKPCNAMLARGKFRLRNSQHRIEKTVETVNSCSNVNATNVTRQILPSDHKDNCQVEKSEITIYSSDTFHTKWCLYSVASSCVFSDMKSFHSMFNMR</sequence>
<accession>A0A0V1D8X0</accession>
<proteinExistence type="predicted"/>
<name>A0A0V1D8X0_TRIBR</name>
<reference evidence="1 2" key="1">
    <citation type="submission" date="2015-01" db="EMBL/GenBank/DDBJ databases">
        <title>Evolution of Trichinella species and genotypes.</title>
        <authorList>
            <person name="Korhonen P.K."/>
            <person name="Edoardo P."/>
            <person name="Giuseppe L.R."/>
            <person name="Gasser R.B."/>
        </authorList>
    </citation>
    <scope>NUCLEOTIDE SEQUENCE [LARGE SCALE GENOMIC DNA]</scope>
    <source>
        <strain evidence="1">ISS120</strain>
    </source>
</reference>
<evidence type="ECO:0000313" key="1">
    <source>
        <dbReference type="EMBL" id="KRY57927.1"/>
    </source>
</evidence>
<gene>
    <name evidence="1" type="ORF">T03_3024</name>
</gene>
<keyword evidence="2" id="KW-1185">Reference proteome</keyword>
<evidence type="ECO:0000313" key="2">
    <source>
        <dbReference type="Proteomes" id="UP000054653"/>
    </source>
</evidence>
<organism evidence="1 2">
    <name type="scientific">Trichinella britovi</name>
    <name type="common">Parasitic roundworm</name>
    <dbReference type="NCBI Taxonomy" id="45882"/>
    <lineage>
        <taxon>Eukaryota</taxon>
        <taxon>Metazoa</taxon>
        <taxon>Ecdysozoa</taxon>
        <taxon>Nematoda</taxon>
        <taxon>Enoplea</taxon>
        <taxon>Dorylaimia</taxon>
        <taxon>Trichinellida</taxon>
        <taxon>Trichinellidae</taxon>
        <taxon>Trichinella</taxon>
    </lineage>
</organism>
<dbReference type="EMBL" id="JYDI01000026">
    <property type="protein sequence ID" value="KRY57927.1"/>
    <property type="molecule type" value="Genomic_DNA"/>
</dbReference>
<dbReference type="AlphaFoldDB" id="A0A0V1D8X0"/>